<keyword evidence="6 7" id="KW-0961">Cell wall biogenesis/degradation</keyword>
<keyword evidence="8" id="KW-0732">Signal</keyword>
<dbReference type="InterPro" id="IPR005490">
    <property type="entry name" value="LD_TPept_cat_dom"/>
</dbReference>
<dbReference type="PANTHER" id="PTHR30582:SF2">
    <property type="entry name" value="L,D-TRANSPEPTIDASE YCIB-RELATED"/>
    <property type="match status" value="1"/>
</dbReference>
<evidence type="ECO:0000313" key="11">
    <source>
        <dbReference type="Proteomes" id="UP000676996"/>
    </source>
</evidence>
<accession>A0A8T4IHG1</accession>
<feature type="signal peptide" evidence="8">
    <location>
        <begin position="1"/>
        <end position="20"/>
    </location>
</feature>
<dbReference type="CDD" id="cd16913">
    <property type="entry name" value="YkuD_like"/>
    <property type="match status" value="1"/>
</dbReference>
<organism evidence="10 11">
    <name type="scientific">Stakelama marina</name>
    <dbReference type="NCBI Taxonomy" id="2826939"/>
    <lineage>
        <taxon>Bacteria</taxon>
        <taxon>Pseudomonadati</taxon>
        <taxon>Pseudomonadota</taxon>
        <taxon>Alphaproteobacteria</taxon>
        <taxon>Sphingomonadales</taxon>
        <taxon>Sphingomonadaceae</taxon>
        <taxon>Stakelama</taxon>
    </lineage>
</organism>
<evidence type="ECO:0000313" key="10">
    <source>
        <dbReference type="EMBL" id="MBR0552515.1"/>
    </source>
</evidence>
<keyword evidence="11" id="KW-1185">Reference proteome</keyword>
<dbReference type="EMBL" id="JAGRQC010000002">
    <property type="protein sequence ID" value="MBR0552515.1"/>
    <property type="molecule type" value="Genomic_DNA"/>
</dbReference>
<protein>
    <submittedName>
        <fullName evidence="10">L,D-transpeptidase family protein</fullName>
    </submittedName>
</protein>
<evidence type="ECO:0000259" key="9">
    <source>
        <dbReference type="PROSITE" id="PS52029"/>
    </source>
</evidence>
<sequence>MAPFALAILAALTTAAPASAKPRGVAASFPVKTVLELPGDLTYGDYVWDDDGVAPGPLTIVVDLDNELLHVYRGGNEIGRSVIIYGDDKKPTPMGEFHIIQRDIDHVSNIYKGAPMPYMLKLTTDGVAIHGSKVEVDTATHGCVGLPDEFAAMLYSQAKLGDRVLITNDWMDQFEPM</sequence>
<reference evidence="10" key="1">
    <citation type="submission" date="2021-04" db="EMBL/GenBank/DDBJ databases">
        <title>Ouciella asimina sp. nov., isolated from the surface seawater in the hydrothermal field of Okinawa Trough.</title>
        <authorList>
            <person name="Shuang W."/>
        </authorList>
    </citation>
    <scope>NUCLEOTIDE SEQUENCE</scope>
    <source>
        <strain evidence="10">LXI357</strain>
    </source>
</reference>
<gene>
    <name evidence="10" type="ORF">J7S20_08360</name>
</gene>
<evidence type="ECO:0000256" key="5">
    <source>
        <dbReference type="ARBA" id="ARBA00022984"/>
    </source>
</evidence>
<dbReference type="GO" id="GO:0008360">
    <property type="term" value="P:regulation of cell shape"/>
    <property type="evidence" value="ECO:0007669"/>
    <property type="project" value="UniProtKB-UniRule"/>
</dbReference>
<proteinExistence type="inferred from homology"/>
<comment type="similarity">
    <text evidence="2">Belongs to the YkuD family.</text>
</comment>
<dbReference type="InterPro" id="IPR038063">
    <property type="entry name" value="Transpep_catalytic_dom"/>
</dbReference>
<evidence type="ECO:0000256" key="3">
    <source>
        <dbReference type="ARBA" id="ARBA00022679"/>
    </source>
</evidence>
<dbReference type="SUPFAM" id="SSF141523">
    <property type="entry name" value="L,D-transpeptidase catalytic domain-like"/>
    <property type="match status" value="1"/>
</dbReference>
<feature type="active site" description="Proton donor/acceptor" evidence="7">
    <location>
        <position position="130"/>
    </location>
</feature>
<dbReference type="AlphaFoldDB" id="A0A8T4IHG1"/>
<feature type="active site" description="Nucleophile" evidence="7">
    <location>
        <position position="143"/>
    </location>
</feature>
<name>A0A8T4IHG1_9SPHN</name>
<dbReference type="PANTHER" id="PTHR30582">
    <property type="entry name" value="L,D-TRANSPEPTIDASE"/>
    <property type="match status" value="1"/>
</dbReference>
<evidence type="ECO:0000256" key="1">
    <source>
        <dbReference type="ARBA" id="ARBA00004752"/>
    </source>
</evidence>
<evidence type="ECO:0000256" key="7">
    <source>
        <dbReference type="PROSITE-ProRule" id="PRU01373"/>
    </source>
</evidence>
<dbReference type="GO" id="GO:0005576">
    <property type="term" value="C:extracellular region"/>
    <property type="evidence" value="ECO:0007669"/>
    <property type="project" value="TreeGrafter"/>
</dbReference>
<keyword evidence="4 7" id="KW-0133">Cell shape</keyword>
<comment type="pathway">
    <text evidence="1 7">Cell wall biogenesis; peptidoglycan biosynthesis.</text>
</comment>
<evidence type="ECO:0000256" key="4">
    <source>
        <dbReference type="ARBA" id="ARBA00022960"/>
    </source>
</evidence>
<dbReference type="Gene3D" id="2.40.440.10">
    <property type="entry name" value="L,D-transpeptidase catalytic domain-like"/>
    <property type="match status" value="1"/>
</dbReference>
<dbReference type="PROSITE" id="PS52029">
    <property type="entry name" value="LD_TPASE"/>
    <property type="match status" value="1"/>
</dbReference>
<dbReference type="GO" id="GO:0071555">
    <property type="term" value="P:cell wall organization"/>
    <property type="evidence" value="ECO:0007669"/>
    <property type="project" value="UniProtKB-UniRule"/>
</dbReference>
<dbReference type="Proteomes" id="UP000676996">
    <property type="component" value="Unassembled WGS sequence"/>
</dbReference>
<feature type="domain" description="L,D-TPase catalytic" evidence="9">
    <location>
        <begin position="58"/>
        <end position="167"/>
    </location>
</feature>
<dbReference type="InterPro" id="IPR050979">
    <property type="entry name" value="LD-transpeptidase"/>
</dbReference>
<dbReference type="GO" id="GO:0016740">
    <property type="term" value="F:transferase activity"/>
    <property type="evidence" value="ECO:0007669"/>
    <property type="project" value="UniProtKB-KW"/>
</dbReference>
<evidence type="ECO:0000256" key="2">
    <source>
        <dbReference type="ARBA" id="ARBA00005992"/>
    </source>
</evidence>
<dbReference type="GO" id="GO:0071972">
    <property type="term" value="F:peptidoglycan L,D-transpeptidase activity"/>
    <property type="evidence" value="ECO:0007669"/>
    <property type="project" value="TreeGrafter"/>
</dbReference>
<feature type="chain" id="PRO_5035780403" evidence="8">
    <location>
        <begin position="21"/>
        <end position="177"/>
    </location>
</feature>
<comment type="caution">
    <text evidence="10">The sequence shown here is derived from an EMBL/GenBank/DDBJ whole genome shotgun (WGS) entry which is preliminary data.</text>
</comment>
<keyword evidence="5 7" id="KW-0573">Peptidoglycan synthesis</keyword>
<evidence type="ECO:0000256" key="8">
    <source>
        <dbReference type="SAM" id="SignalP"/>
    </source>
</evidence>
<dbReference type="Pfam" id="PF03734">
    <property type="entry name" value="YkuD"/>
    <property type="match status" value="1"/>
</dbReference>
<keyword evidence="3" id="KW-0808">Transferase</keyword>
<dbReference type="GO" id="GO:0018104">
    <property type="term" value="P:peptidoglycan-protein cross-linking"/>
    <property type="evidence" value="ECO:0007669"/>
    <property type="project" value="TreeGrafter"/>
</dbReference>
<evidence type="ECO:0000256" key="6">
    <source>
        <dbReference type="ARBA" id="ARBA00023316"/>
    </source>
</evidence>